<dbReference type="EMBL" id="JBJUIK010000012">
    <property type="protein sequence ID" value="KAL3510358.1"/>
    <property type="molecule type" value="Genomic_DNA"/>
</dbReference>
<name>A0ABD2YSP8_9GENT</name>
<reference evidence="2 3" key="1">
    <citation type="submission" date="2024-11" db="EMBL/GenBank/DDBJ databases">
        <title>A near-complete genome assembly of Cinchona calisaya.</title>
        <authorList>
            <person name="Lian D.C."/>
            <person name="Zhao X.W."/>
            <person name="Wei L."/>
        </authorList>
    </citation>
    <scope>NUCLEOTIDE SEQUENCE [LARGE SCALE GENOMIC DNA]</scope>
    <source>
        <tissue evidence="2">Nenye</tissue>
    </source>
</reference>
<evidence type="ECO:0000313" key="2">
    <source>
        <dbReference type="EMBL" id="KAL3510358.1"/>
    </source>
</evidence>
<gene>
    <name evidence="2" type="ORF">ACH5RR_029759</name>
</gene>
<evidence type="ECO:0000256" key="1">
    <source>
        <dbReference type="SAM" id="MobiDB-lite"/>
    </source>
</evidence>
<dbReference type="AlphaFoldDB" id="A0ABD2YSP8"/>
<evidence type="ECO:0000313" key="3">
    <source>
        <dbReference type="Proteomes" id="UP001630127"/>
    </source>
</evidence>
<feature type="compositionally biased region" description="Basic and acidic residues" evidence="1">
    <location>
        <begin position="11"/>
        <end position="24"/>
    </location>
</feature>
<proteinExistence type="predicted"/>
<dbReference type="Proteomes" id="UP001630127">
    <property type="component" value="Unassembled WGS sequence"/>
</dbReference>
<comment type="caution">
    <text evidence="2">The sequence shown here is derived from an EMBL/GenBank/DDBJ whole genome shotgun (WGS) entry which is preliminary data.</text>
</comment>
<accession>A0ABD2YSP8</accession>
<organism evidence="2 3">
    <name type="scientific">Cinchona calisaya</name>
    <dbReference type="NCBI Taxonomy" id="153742"/>
    <lineage>
        <taxon>Eukaryota</taxon>
        <taxon>Viridiplantae</taxon>
        <taxon>Streptophyta</taxon>
        <taxon>Embryophyta</taxon>
        <taxon>Tracheophyta</taxon>
        <taxon>Spermatophyta</taxon>
        <taxon>Magnoliopsida</taxon>
        <taxon>eudicotyledons</taxon>
        <taxon>Gunneridae</taxon>
        <taxon>Pentapetalae</taxon>
        <taxon>asterids</taxon>
        <taxon>lamiids</taxon>
        <taxon>Gentianales</taxon>
        <taxon>Rubiaceae</taxon>
        <taxon>Cinchonoideae</taxon>
        <taxon>Cinchoneae</taxon>
        <taxon>Cinchona</taxon>
    </lineage>
</organism>
<sequence>MAGLQPPARTSKAEVGESSKREEDVIVTQEAQSGQPILVVVQPRVEEEMVLDPLVQEVVSVPNIQDIQISNLKDEGEQDMVNSVVIELEQSN</sequence>
<protein>
    <submittedName>
        <fullName evidence="2">Uncharacterized protein</fullName>
    </submittedName>
</protein>
<feature type="region of interest" description="Disordered" evidence="1">
    <location>
        <begin position="1"/>
        <end position="28"/>
    </location>
</feature>
<keyword evidence="3" id="KW-1185">Reference proteome</keyword>